<feature type="transmembrane region" description="Helical" evidence="1">
    <location>
        <begin position="47"/>
        <end position="66"/>
    </location>
</feature>
<accession>A0A4R9GSJ8</accession>
<protein>
    <recommendedName>
        <fullName evidence="4">Yip1 domain-containing protein</fullName>
    </recommendedName>
</protein>
<keyword evidence="1" id="KW-1133">Transmembrane helix</keyword>
<feature type="transmembrane region" description="Helical" evidence="1">
    <location>
        <begin position="168"/>
        <end position="192"/>
    </location>
</feature>
<proteinExistence type="predicted"/>
<keyword evidence="1" id="KW-0472">Membrane</keyword>
<organism evidence="2 3">
    <name type="scientific">Leptospira fluminis</name>
    <dbReference type="NCBI Taxonomy" id="2484979"/>
    <lineage>
        <taxon>Bacteria</taxon>
        <taxon>Pseudomonadati</taxon>
        <taxon>Spirochaetota</taxon>
        <taxon>Spirochaetia</taxon>
        <taxon>Leptospirales</taxon>
        <taxon>Leptospiraceae</taxon>
        <taxon>Leptospira</taxon>
    </lineage>
</organism>
<dbReference type="AlphaFoldDB" id="A0A4R9GSJ8"/>
<keyword evidence="1" id="KW-0812">Transmembrane</keyword>
<keyword evidence="3" id="KW-1185">Reference proteome</keyword>
<feature type="transmembrane region" description="Helical" evidence="1">
    <location>
        <begin position="98"/>
        <end position="123"/>
    </location>
</feature>
<reference evidence="2" key="1">
    <citation type="journal article" date="2019" name="PLoS Negl. Trop. Dis.">
        <title>Revisiting the worldwide diversity of Leptospira species in the environment.</title>
        <authorList>
            <person name="Vincent A.T."/>
            <person name="Schiettekatte O."/>
            <person name="Bourhy P."/>
            <person name="Veyrier F.J."/>
            <person name="Picardeau M."/>
        </authorList>
    </citation>
    <scope>NUCLEOTIDE SEQUENCE [LARGE SCALE GENOMIC DNA]</scope>
    <source>
        <strain evidence="2">SCS5</strain>
    </source>
</reference>
<dbReference type="RefSeq" id="WP_135812781.1">
    <property type="nucleotide sequence ID" value="NZ_RQEV01000007.1"/>
</dbReference>
<evidence type="ECO:0008006" key="4">
    <source>
        <dbReference type="Google" id="ProtNLM"/>
    </source>
</evidence>
<feature type="transmembrane region" description="Helical" evidence="1">
    <location>
        <begin position="204"/>
        <end position="226"/>
    </location>
</feature>
<gene>
    <name evidence="2" type="ORF">EHO61_06330</name>
</gene>
<name>A0A4R9GSJ8_9LEPT</name>
<dbReference type="EMBL" id="RQEV01000007">
    <property type="protein sequence ID" value="TGK20116.1"/>
    <property type="molecule type" value="Genomic_DNA"/>
</dbReference>
<dbReference type="Proteomes" id="UP000297855">
    <property type="component" value="Unassembled WGS sequence"/>
</dbReference>
<dbReference type="OrthoDB" id="330022at2"/>
<feature type="transmembrane region" description="Helical" evidence="1">
    <location>
        <begin position="135"/>
        <end position="156"/>
    </location>
</feature>
<sequence length="227" mass="26165">MLDSIPLKLKNIFQKEKLDILSLIRDKTPILEWTNPALKSGFMRYTYVFEFAGLLNTVNILIDFFYKGTTTNTMVEDLYAQKEIGGLLYFFSHFPQNIFGFFLFWTFLPVFTAAIWNLAFWILNGKEKEAQKPFLALLSLNTLFFPMVGIAIQQITTLLKLVLIPNRFFQIGITVFWAVFTIGILGTSIVYSVKAFHNRYDQPIGRAVILTLSPILLFIALISYFAR</sequence>
<evidence type="ECO:0000313" key="2">
    <source>
        <dbReference type="EMBL" id="TGK20116.1"/>
    </source>
</evidence>
<comment type="caution">
    <text evidence="2">The sequence shown here is derived from an EMBL/GenBank/DDBJ whole genome shotgun (WGS) entry which is preliminary data.</text>
</comment>
<evidence type="ECO:0000313" key="3">
    <source>
        <dbReference type="Proteomes" id="UP000297855"/>
    </source>
</evidence>
<evidence type="ECO:0000256" key="1">
    <source>
        <dbReference type="SAM" id="Phobius"/>
    </source>
</evidence>